<feature type="domain" description="AAA+ ATPase" evidence="16">
    <location>
        <begin position="2470"/>
        <end position="2638"/>
    </location>
</feature>
<dbReference type="Pfam" id="PF18198">
    <property type="entry name" value="AAA_lid_11"/>
    <property type="match status" value="1"/>
</dbReference>
<dbReference type="InterPro" id="IPR043157">
    <property type="entry name" value="Dynein_AAA1S"/>
</dbReference>
<dbReference type="GO" id="GO:0005524">
    <property type="term" value="F:ATP binding"/>
    <property type="evidence" value="ECO:0007669"/>
    <property type="project" value="UniProtKB-KW"/>
</dbReference>
<dbReference type="FunFam" id="3.40.50.300:FF:002141">
    <property type="entry name" value="Dynein heavy chain"/>
    <property type="match status" value="1"/>
</dbReference>
<dbReference type="GO" id="GO:0008569">
    <property type="term" value="F:minus-end-directed microtubule motor activity"/>
    <property type="evidence" value="ECO:0007669"/>
    <property type="project" value="InterPro"/>
</dbReference>
<dbReference type="InterPro" id="IPR042228">
    <property type="entry name" value="Dynein_linker_3"/>
</dbReference>
<dbReference type="FunFam" id="1.20.920.20:FF:000003">
    <property type="entry name" value="Dynein axonemal heavy chain 17"/>
    <property type="match status" value="1"/>
</dbReference>
<evidence type="ECO:0000256" key="4">
    <source>
        <dbReference type="ARBA" id="ARBA00022701"/>
    </source>
</evidence>
<dbReference type="FunFam" id="3.40.50.300:FF:000219">
    <property type="entry name" value="Dynein axonemal heavy chain 17"/>
    <property type="match status" value="1"/>
</dbReference>
<keyword evidence="10" id="KW-0969">Cilium</keyword>
<dbReference type="SMART" id="SM00382">
    <property type="entry name" value="AAA"/>
    <property type="match status" value="3"/>
</dbReference>
<dbReference type="GO" id="GO:0005874">
    <property type="term" value="C:microtubule"/>
    <property type="evidence" value="ECO:0007669"/>
    <property type="project" value="UniProtKB-KW"/>
</dbReference>
<dbReference type="InterPro" id="IPR026983">
    <property type="entry name" value="DHC"/>
</dbReference>
<dbReference type="FunFam" id="1.10.8.720:FF:000002">
    <property type="entry name" value="Dynein heavy chain 9, axonemal"/>
    <property type="match status" value="1"/>
</dbReference>
<keyword evidence="4" id="KW-0493">Microtubule</keyword>
<dbReference type="FunFam" id="1.10.287.2620:FF:000004">
    <property type="entry name" value="Dynein axonemal heavy chain 17"/>
    <property type="match status" value="1"/>
</dbReference>
<dbReference type="InterPro" id="IPR041658">
    <property type="entry name" value="AAA_lid_11"/>
</dbReference>
<evidence type="ECO:0000313" key="18">
    <source>
        <dbReference type="Proteomes" id="UP000694570"/>
    </source>
</evidence>
<evidence type="ECO:0000256" key="14">
    <source>
        <dbReference type="SAM" id="Coils"/>
    </source>
</evidence>
<evidence type="ECO:0000256" key="2">
    <source>
        <dbReference type="ARBA" id="ARBA00008887"/>
    </source>
</evidence>
<dbReference type="FunFam" id="3.20.180.20:FF:000001">
    <property type="entry name" value="Dynein axonemal heavy chain 5"/>
    <property type="match status" value="1"/>
</dbReference>
<dbReference type="GO" id="GO:0045505">
    <property type="term" value="F:dynein intermediate chain binding"/>
    <property type="evidence" value="ECO:0007669"/>
    <property type="project" value="InterPro"/>
</dbReference>
<dbReference type="Gene3D" id="1.10.8.720">
    <property type="entry name" value="Region D6 of dynein motor"/>
    <property type="match status" value="1"/>
</dbReference>
<dbReference type="Gene3D" id="1.20.1270.280">
    <property type="match status" value="1"/>
</dbReference>
<dbReference type="GO" id="GO:0005930">
    <property type="term" value="C:axoneme"/>
    <property type="evidence" value="ECO:0007669"/>
    <property type="project" value="UniProtKB-SubCell"/>
</dbReference>
<dbReference type="GO" id="GO:0097729">
    <property type="term" value="C:9+2 motile cilium"/>
    <property type="evidence" value="ECO:0007669"/>
    <property type="project" value="UniProtKB-ARBA"/>
</dbReference>
<dbReference type="InterPro" id="IPR013602">
    <property type="entry name" value="Dynein_heavy_linker"/>
</dbReference>
<dbReference type="FunFam" id="1.10.8.1220:FF:000001">
    <property type="entry name" value="Dynein axonemal heavy chain 5"/>
    <property type="match status" value="1"/>
</dbReference>
<dbReference type="Pfam" id="PF18199">
    <property type="entry name" value="Dynein_C"/>
    <property type="match status" value="1"/>
</dbReference>
<dbReference type="Pfam" id="PF12781">
    <property type="entry name" value="AAA_9"/>
    <property type="match status" value="1"/>
</dbReference>
<organism evidence="17 18">
    <name type="scientific">Sus scrofa</name>
    <name type="common">Pig</name>
    <dbReference type="NCBI Taxonomy" id="9823"/>
    <lineage>
        <taxon>Eukaryota</taxon>
        <taxon>Metazoa</taxon>
        <taxon>Chordata</taxon>
        <taxon>Craniata</taxon>
        <taxon>Vertebrata</taxon>
        <taxon>Euteleostomi</taxon>
        <taxon>Mammalia</taxon>
        <taxon>Eutheria</taxon>
        <taxon>Laurasiatheria</taxon>
        <taxon>Artiodactyla</taxon>
        <taxon>Suina</taxon>
        <taxon>Suidae</taxon>
        <taxon>Sus</taxon>
    </lineage>
</organism>
<dbReference type="FunFam" id="1.10.8.710:FF:000002">
    <property type="entry name" value="dynein heavy chain 17, axonemal"/>
    <property type="match status" value="1"/>
</dbReference>
<keyword evidence="9 14" id="KW-0175">Coiled coil</keyword>
<dbReference type="FunFam" id="1.20.920.30:FF:000003">
    <property type="entry name" value="Dynein axonemal heavy chain 17"/>
    <property type="match status" value="1"/>
</dbReference>
<dbReference type="Pfam" id="PF17857">
    <property type="entry name" value="AAA_lid_1"/>
    <property type="match status" value="1"/>
</dbReference>
<proteinExistence type="inferred from homology"/>
<dbReference type="FunFam" id="1.20.140.100:FF:000007">
    <property type="entry name" value="Dynein axonemal heavy chain 9"/>
    <property type="match status" value="1"/>
</dbReference>
<dbReference type="InterPro" id="IPR013594">
    <property type="entry name" value="Dynein_heavy_tail"/>
</dbReference>
<protein>
    <submittedName>
        <fullName evidence="17">Dynein axonemal heavy chain 9</fullName>
    </submittedName>
</protein>
<evidence type="ECO:0000256" key="10">
    <source>
        <dbReference type="ARBA" id="ARBA00023069"/>
    </source>
</evidence>
<evidence type="ECO:0000256" key="11">
    <source>
        <dbReference type="ARBA" id="ARBA00023175"/>
    </source>
</evidence>
<dbReference type="Gene3D" id="1.10.8.1220">
    <property type="match status" value="1"/>
</dbReference>
<dbReference type="Gene3D" id="1.20.920.30">
    <property type="match status" value="1"/>
</dbReference>
<evidence type="ECO:0000256" key="13">
    <source>
        <dbReference type="ARBA" id="ARBA00023273"/>
    </source>
</evidence>
<comment type="similarity">
    <text evidence="2">Belongs to the dynein heavy chain family.</text>
</comment>
<sequence length="4411" mass="501163">MPSAEERAELAEENADGEPGTDPRLRLLGAYVARSLRPAADAWERCAGSAEARQLLHDFLGCGAAEGPRPLLVVRTGPGGLAVRPGLDAGPEAGPSRAKGLFFLRTRPEPPGPDSLRGAVLCGDLPAAPLEHLAAFFSEIVIPVLTNEKNHLDWPQVVCLDVQRHAHSLQGDLLVLLEQVKGKTLLPLPVGSEKMELVDSESETILDSADKSVIYAIESAVIQWSHQIQVVLKRESSQPLHQGENPTPKVELEFWRNRYEDLEYIYNQLRAIKVRGMAGLLDKLQSSYFPAFQAMFRDVVAALTEAQDIHTHLVPLQHHLETLESLEFPKVKPRLQPLLHIVCLIWATCESYRCPGRLTVLLQEICNLLVQQASHYLSPEDLLRSEVEESQRKLQVVVETLNFFKHVFQDRRENLHSYFKENQEVREWDFQSSLVFVRLDGFLGRLGMVQDLLETALDFHKLGKLEFSGIRGNALSQQAQQMYNEFQEIYRVFSESSYNCLDPQSVEFEKDVSEFNQRVEDLDRRLGTVFIQAFDDAPALEHAFKLLDIAGNLLERPLVARDASDKYLGLIGMFTKDLDAVRMIYCQRVQEEAQGGSSSVHKNMPAMAGGLRWAQELRQRIQDPFNNFRRMTHPCMESAEGKRMIQKYEDMLSLLEKYETRLYEDWCETVSEKSQYNLSRPLLKRDPETKHITVNFSPQLLSVLKEMSYLQPQQMKYIPKTAAAMFSSREFYRQLVANLELMANWYNKVMTTLLEVELPLVEKELQNIDLCLRAAEETLNWKTEGIWDYVIHITDSIHDLEQRIQKTKDNVEEIQNIMKSWVSPIFKRKDGKKECLLSMDDQSDQMEKYYSLIKESGLKIHALVQENLCLFSADPASSIWKTYVNYIDDMLLDGFFLAIECSLKYLLENTECNAGLTPIFEAQLSLAIPELVFCPSLESGAKGGLYDIVDGLVTSVFRISSLVPRLSPQSDSPHYQADLEAMAGLAGMRDQLMERVQSAMALCCTYRHALSQYAYLYVEDRKEALGQFLLYGHVLTAEELEAHSEDGIPENPPLLHQFKAQIDSYEKLHEDVCKLEPTKVFDGWMKIDVRPFKASLLNVIKKWSLTFKQHLVDYVTHSLADLEAFIKDSESGLLKKVEKGDFKGLVEIMGHLMALKERQSSTDEMFEPLKQTIELLKTYDQELPETVFKQLEELPEKWSSIKKMAVTVRQQVAPLQANEVTLLRQRCSAFDVEQQQFWERFRREAPFRFDSTDPHQMLDARHTEIQQMESTMASISESASLFEVGVPDYKQLRQCRKEACQLKELWDTIGMVTSSIRAWETTPWRDVNVEALDLECRRFARHIRNLDKEVRAWEAFTGLESTVLNTLSSLRAVAELQNPAVRERHWRQLMQATGVSFTMDEGTTLAHLLQLQLHHFEDEVRGIVDKAVKEMGMEKILEELQTTWVGMEFQYEPHPRTRVPLLRSDEDLIEVLEDNQVQLQTLMMSKYIAFFLEEVSGWQKKLSTADAVISIWFDVQRTWSHLESIFIGSEDIRAQLPQDSARFEGIDIDFKQIAYDAQKTPNVVEATNKSGLYEKLEDIQSRLYLCEKALAEYLDTKRLAFPRFYFLSSSDLLDILSNGTAPQQVQRHLSKLFDNMAKMQFQLDASEKPTKISLGMYSKEGEYVAFSEPCDCSGQVEIWLNHVLAHMKATVRHEMTEGVTAYEEKPREQWLFDYPAQVALTCTQIWWTTEVGMAFARLEEGYENAMKDYYKKQVAQLKTLITLLLGQLCKGDRQKIMTICTIDVHARDVVAKMIAQKVDSAQAFLWLSQLRHRWDDEAKHCFANICDAQFLYSYEYLGNTPRLVITPLTDRCYITLTQSLHLTMSGAPSGPAGTGKTETTKDLGRALGIMVYVFNCSEQMDYKSCGNIYKGLAQTGAWGCFDEFNRISVEVLSVVAVQVKSIQDAIRDKKQQFSFLGEEISLNPSVGIFITMNPGYAGRTELPENLKALFRPCAMVVPDFELICEIMLVAEGFIEARLLARKFITLYQLCKELLSKQDHYDWGLRAIKSVLVVAGSLKRGDPDRPEDQVLMRSLRDFNIPKIVTDDMPVFMGLVGDLFPALDVPRRRDLNFEALVRKAVVELKLQAEDSFMLKVVQLEELLAVRHSVFVVGGAGTGKSQVLRSLHKTYQIMKRRPVWTDLNPKAVTNDELFGIINPATREWKDGLFSSVMRELAHITHDGPKWIVLDGDIDPMWIESLNTVMDDNKVLTLASNERIPLNPTMRLLFEISHLRTATPATVSRAGILYINPADLGWSPPVSSWIDGREVQTERANLSILFDKYLPTCLDTLRTRFKRVIPIPEQSLVQMLCCLLECLLTEEDIPADCPKETYELYFVFAAVWAFGGAMVQDQLVDHRAEFSKWWLTEFKTVKFPSQGTIFDYYIDPETKKFEPWSKLTPQFELDPEMPLQACLVHTSETIRVCYFLERLMARRRPVMLVGTAGTGKSVLVGAKLASLDAEEHLVKNVPFNYYTTSAMLQAALEKPLEKKAGRNYGPPGNKKLIYFIDDMNMPEVDAYGTVQPHTVIRQHLDYGHWYDRNKLSLKEVRNVQYVSCMNPTAGSFTINPRLQRHFSVFALSLPGADALSSIYSTILTQHLKLGSFPASLQKATPQLIHLALSFHQKIATAFLPTAVKFHYIFNLRDLASIFQGILFSSVECVKSTQDLVKLYLHESNRVYRDKMVEEKDLDLFDKIQAEVVKKIFDDLGETVEQQTRSLNMYCHFAHGIGEPKYMPVQSWERLTQTLVEALENHNEVSTVMDLVLFEDAMRHVCHISRILESPRGNALLVGVGGSGKQSLTRLAAFIGSMDVFQITLRKGYQIPDFKADLASLCLKAGAKNLSTVFLMTDAHVADEKFLVLVNDLLASGEIPDLYSDDEVENIVSNLRNEVKSHGLVDTRENCWKFFIDRVRRQLKVTLCFSPVGSKLRVRSRRFPAIVNCTAIDWFHEWPQQALESVSLRFLQNTEGIEPAVKPSISKFMAFVHTSVNQTSQSYLSNEQRYNYTTPKSFLEFIRLYQGLLRRNGEELTAKIQRLENGLLKLHSTSAQVDDLKAKLATQEVELKQKNEDADKLIRVVGVETEKVSREKAIADEEERKVALIMLEVKQKQKDCEEDLAKAEPALAAAQAALNTLNKTNLTELKSFGSPPPAVSNVSAAVMALTAPGGKVPKDRSWKATRVTMAKVDSFLESLIHFDKENIHENCLRAIRPYLQDPEFNPEFVATKSSAAAGLCSWVINIVRFYEVFCDVEPKRQALSKATSDLTAAQEKLAAVKAKIAHLNENLAKLTAKFEKATADKLKCQQEAEVTAGTISLANRLVGGLASENVRWAEAVQSLKQQERQLCGDVLLTAAFVSYLGFFTKKYRQSLVDGTWRPYLSQLQVPIPMTPTLDPLRVLTDDADVAAWQNEGLPADRMSTENASILLGCERWPLMVDPQLQGIKWIKNKYGEGLRVTQTGQKGYLQTLERALEGGEVVLIENLEESIDPVLGPLLGRDVIKKGRFIKIGDKECEYNPRFRLILHTKLANPHYQPELQAQATLINFTVTRDGLEDQLLAAVVSMERPDLEQLKSELTKQQNGFKITLKTLEDNLLSRLSSASGNFLGETALVENLEITKQTAAEVEKKVQEAQLTEVKINEAREHYRPAAARASLLYFIMNDLSRIHPLYQFSLKAFSTVFQKAVEKAAPDESLKGRVANLIDSITFSVYQYTTRGLFECDKLTYLAQLTFQILLVNQEVSAAEVDFLLRSPWQTGATSPVEFLSHQAWGGIKALSSMDEFSNLDRDIEGSAKSWKKFVESECPEKEKFPQEWKNKTALQRLCMMRALRPDRMAYAMRDFIEEKLGSKYVVGRALDFAASFEESGPATPMFFILSPGVDPLKEVENQGKKLGYTFNNRNFHNVSLGQGQEVVAEAALDLAAKKGHWVILQDTLEMCSRETEFKSILFALCYFHAVVAERRKFGPQGWNRSYPFNTGDLTISVNVLYNFLEANAKVPYDDLRYLFGEIMYGGHITDDWDRRLCRTYLEEFIKPEMLAGELSLAPGFPLPGNMDYHGYHQYIDAQLPPESPHLYGLHPNAEIGFLTQTSEKLFRTVLELQPRDSQAGEGAGAAREEKVKAVLEEILERVTDEFNIPELAARAQERTPYVVVVLQECERMNVLIRELQGSLRELDLGLKGELTMTSNMENLQNALYLDTVPESWARRAYPSTAGLAAWFSDLLNRIRELEAWTGDFAMPSTVWLTGFFNPQSFLTAVMQSTARKNEWPLDQMALQCDVTKKNREELRSPPREGAHVHGLFMEGARWDAQAGIITEGRLKDLTPPMPVVLLRAIPADKQDCRGVYPCPLYKTCQRGPTYVWTFHLKTKEKPAKWVLAGVALLLQI</sequence>
<keyword evidence="12" id="KW-0206">Cytoskeleton</keyword>
<dbReference type="InterPro" id="IPR043160">
    <property type="entry name" value="Dynein_C_barrel"/>
</dbReference>
<dbReference type="Gene3D" id="1.20.140.100">
    <property type="entry name" value="Dynein heavy chain, N-terminal domain 2"/>
    <property type="match status" value="1"/>
</dbReference>
<dbReference type="Pfam" id="PF08393">
    <property type="entry name" value="DHC_N2"/>
    <property type="match status" value="1"/>
</dbReference>
<dbReference type="InterPro" id="IPR004273">
    <property type="entry name" value="Dynein_heavy_D6_P-loop"/>
</dbReference>
<dbReference type="Pfam" id="PF17852">
    <property type="entry name" value="Dynein_AAA_lid"/>
    <property type="match status" value="1"/>
</dbReference>
<dbReference type="Gene3D" id="1.10.472.130">
    <property type="match status" value="1"/>
</dbReference>
<dbReference type="FunFam" id="3.40.50.300:FF:000682">
    <property type="entry name" value="Dynein axonemal heavy chain 17"/>
    <property type="match status" value="1"/>
</dbReference>
<dbReference type="Pfam" id="PF12775">
    <property type="entry name" value="AAA_7"/>
    <property type="match status" value="1"/>
</dbReference>
<dbReference type="InterPro" id="IPR041466">
    <property type="entry name" value="Dynein_AAA5_ext"/>
</dbReference>
<evidence type="ECO:0000256" key="1">
    <source>
        <dbReference type="ARBA" id="ARBA00004430"/>
    </source>
</evidence>
<dbReference type="SUPFAM" id="SSF52540">
    <property type="entry name" value="P-loop containing nucleoside triphosphate hydrolases"/>
    <property type="match status" value="4"/>
</dbReference>
<dbReference type="Pfam" id="PF12777">
    <property type="entry name" value="MT"/>
    <property type="match status" value="1"/>
</dbReference>
<feature type="coiled-coil region" evidence="14">
    <location>
        <begin position="3290"/>
        <end position="3338"/>
    </location>
</feature>
<dbReference type="GO" id="GO:0007018">
    <property type="term" value="P:microtubule-based movement"/>
    <property type="evidence" value="ECO:0007669"/>
    <property type="project" value="InterPro"/>
</dbReference>
<reference evidence="17" key="1">
    <citation type="submission" date="2025-08" db="UniProtKB">
        <authorList>
            <consortium name="Ensembl"/>
        </authorList>
    </citation>
    <scope>IDENTIFICATION</scope>
</reference>
<dbReference type="Pfam" id="PF08385">
    <property type="entry name" value="DHC_N1"/>
    <property type="match status" value="1"/>
</dbReference>
<keyword evidence="11" id="KW-0505">Motor protein</keyword>
<dbReference type="InterPro" id="IPR041228">
    <property type="entry name" value="Dynein_C"/>
</dbReference>
<evidence type="ECO:0000256" key="12">
    <source>
        <dbReference type="ARBA" id="ARBA00023212"/>
    </source>
</evidence>
<dbReference type="InterPro" id="IPR042222">
    <property type="entry name" value="Dynein_2_N"/>
</dbReference>
<dbReference type="PANTHER" id="PTHR46532:SF11">
    <property type="entry name" value="DYNEIN AXONEMAL HEAVY CHAIN 12"/>
    <property type="match status" value="1"/>
</dbReference>
<evidence type="ECO:0000259" key="16">
    <source>
        <dbReference type="SMART" id="SM00382"/>
    </source>
</evidence>
<dbReference type="InterPro" id="IPR035699">
    <property type="entry name" value="AAA_6"/>
</dbReference>
<dbReference type="FunFam" id="1.20.58.1120:FF:000002">
    <property type="entry name" value="Dynein heavy chain 9, axonemal"/>
    <property type="match status" value="1"/>
</dbReference>
<keyword evidence="13" id="KW-0966">Cell projection</keyword>
<evidence type="ECO:0000313" key="17">
    <source>
        <dbReference type="Ensembl" id="ENSSSCP00030031205.1"/>
    </source>
</evidence>
<dbReference type="Gene3D" id="6.10.140.1060">
    <property type="match status" value="1"/>
</dbReference>
<feature type="domain" description="AAA+ ATPase" evidence="16">
    <location>
        <begin position="1865"/>
        <end position="2001"/>
    </location>
</feature>
<gene>
    <name evidence="17" type="primary">DNAH9</name>
</gene>
<name>A0A8D0X658_PIG</name>
<dbReference type="Gene3D" id="1.20.920.20">
    <property type="match status" value="1"/>
</dbReference>
<evidence type="ECO:0000256" key="5">
    <source>
        <dbReference type="ARBA" id="ARBA00022737"/>
    </source>
</evidence>
<dbReference type="InterPro" id="IPR024743">
    <property type="entry name" value="Dynein_HC_stalk"/>
</dbReference>
<comment type="subcellular location">
    <subcellularLocation>
        <location evidence="1">Cytoplasm</location>
        <location evidence="1">Cytoskeleton</location>
        <location evidence="1">Cilium axoneme</location>
    </subcellularLocation>
</comment>
<dbReference type="Gene3D" id="1.10.8.710">
    <property type="match status" value="1"/>
</dbReference>
<dbReference type="Gene3D" id="3.40.50.300">
    <property type="entry name" value="P-loop containing nucleotide triphosphate hydrolases"/>
    <property type="match status" value="4"/>
</dbReference>
<dbReference type="Pfam" id="PF12774">
    <property type="entry name" value="AAA_6"/>
    <property type="match status" value="1"/>
</dbReference>
<evidence type="ECO:0000256" key="9">
    <source>
        <dbReference type="ARBA" id="ARBA00023054"/>
    </source>
</evidence>
<dbReference type="FunFam" id="3.10.490.20:FF:000002">
    <property type="entry name" value="Dynein axonemal heavy chain 17"/>
    <property type="match status" value="1"/>
</dbReference>
<accession>A0A8D0X658</accession>
<dbReference type="PANTHER" id="PTHR46532">
    <property type="entry name" value="MALE FERTILITY FACTOR KL5"/>
    <property type="match status" value="1"/>
</dbReference>
<dbReference type="FunFam" id="1.10.472.130:FF:000001">
    <property type="entry name" value="Dynein, axonemal, heavy chain 9"/>
    <property type="match status" value="1"/>
</dbReference>
<dbReference type="InterPro" id="IPR035706">
    <property type="entry name" value="AAA_9"/>
</dbReference>
<evidence type="ECO:0000256" key="7">
    <source>
        <dbReference type="ARBA" id="ARBA00022840"/>
    </source>
</evidence>
<dbReference type="FunFam" id="1.20.1270.280:FF:000003">
    <property type="entry name" value="Dynein axonemal heavy chain 17"/>
    <property type="match status" value="1"/>
</dbReference>
<keyword evidence="5" id="KW-0677">Repeat</keyword>
<evidence type="ECO:0000256" key="3">
    <source>
        <dbReference type="ARBA" id="ARBA00022490"/>
    </source>
</evidence>
<dbReference type="InterPro" id="IPR027417">
    <property type="entry name" value="P-loop_NTPase"/>
</dbReference>
<dbReference type="InterPro" id="IPR042219">
    <property type="entry name" value="AAA_lid_11_sf"/>
</dbReference>
<evidence type="ECO:0000256" key="15">
    <source>
        <dbReference type="SAM" id="MobiDB-lite"/>
    </source>
</evidence>
<evidence type="ECO:0000256" key="8">
    <source>
        <dbReference type="ARBA" id="ARBA00023017"/>
    </source>
</evidence>
<dbReference type="Gene3D" id="3.10.490.20">
    <property type="match status" value="1"/>
</dbReference>
<dbReference type="InterPro" id="IPR041589">
    <property type="entry name" value="DNAH3_AAA_lid_1"/>
</dbReference>
<feature type="coiled-coil region" evidence="14">
    <location>
        <begin position="3077"/>
        <end position="3146"/>
    </location>
</feature>
<dbReference type="Gene3D" id="3.20.180.20">
    <property type="entry name" value="Dynein heavy chain, N-terminal domain 2"/>
    <property type="match status" value="1"/>
</dbReference>
<dbReference type="Gene3D" id="1.20.58.1120">
    <property type="match status" value="1"/>
</dbReference>
<dbReference type="GO" id="GO:0030286">
    <property type="term" value="C:dynein complex"/>
    <property type="evidence" value="ECO:0007669"/>
    <property type="project" value="UniProtKB-KW"/>
</dbReference>
<dbReference type="InterPro" id="IPR024317">
    <property type="entry name" value="Dynein_heavy_chain_D4_dom"/>
</dbReference>
<keyword evidence="7" id="KW-0067">ATP-binding</keyword>
<dbReference type="Ensembl" id="ENSSSCT00030068261.1">
    <property type="protein sequence ID" value="ENSSSCP00030031205.1"/>
    <property type="gene ID" value="ENSSSCG00030048443.1"/>
</dbReference>
<feature type="compositionally biased region" description="Basic and acidic residues" evidence="15">
    <location>
        <begin position="1"/>
        <end position="10"/>
    </location>
</feature>
<dbReference type="FunFam" id="3.40.50.300:FF:000049">
    <property type="entry name" value="Dynein, axonemal, heavy chain 5"/>
    <property type="match status" value="1"/>
</dbReference>
<feature type="region of interest" description="Disordered" evidence="15">
    <location>
        <begin position="1"/>
        <end position="23"/>
    </location>
</feature>
<keyword evidence="8" id="KW-0243">Dynein</keyword>
<dbReference type="Pfam" id="PF03028">
    <property type="entry name" value="Dynein_heavy"/>
    <property type="match status" value="1"/>
</dbReference>
<keyword evidence="3" id="KW-0963">Cytoplasm</keyword>
<evidence type="ECO:0000256" key="6">
    <source>
        <dbReference type="ARBA" id="ARBA00022741"/>
    </source>
</evidence>
<keyword evidence="6" id="KW-0547">Nucleotide-binding</keyword>
<dbReference type="GO" id="GO:0051959">
    <property type="term" value="F:dynein light intermediate chain binding"/>
    <property type="evidence" value="ECO:0007669"/>
    <property type="project" value="InterPro"/>
</dbReference>
<dbReference type="Proteomes" id="UP000694570">
    <property type="component" value="Unplaced"/>
</dbReference>
<feature type="domain" description="AAA+ ATPase" evidence="16">
    <location>
        <begin position="2143"/>
        <end position="2344"/>
    </location>
</feature>
<dbReference type="InterPro" id="IPR003593">
    <property type="entry name" value="AAA+_ATPase"/>
</dbReference>
<dbReference type="Pfam" id="PF12780">
    <property type="entry name" value="AAA_8"/>
    <property type="match status" value="1"/>
</dbReference>
<dbReference type="Gene3D" id="1.10.287.2620">
    <property type="match status" value="1"/>
</dbReference>